<dbReference type="OrthoDB" id="1098628at2"/>
<dbReference type="Proteomes" id="UP000251889">
    <property type="component" value="Unassembled WGS sequence"/>
</dbReference>
<dbReference type="AlphaFoldDB" id="A0A364Y2S3"/>
<evidence type="ECO:0000256" key="1">
    <source>
        <dbReference type="ARBA" id="ARBA00008857"/>
    </source>
</evidence>
<dbReference type="InterPro" id="IPR035386">
    <property type="entry name" value="Arm-DNA-bind_5"/>
</dbReference>
<organism evidence="5 6">
    <name type="scientific">Pseudochryseolinea flava</name>
    <dbReference type="NCBI Taxonomy" id="2059302"/>
    <lineage>
        <taxon>Bacteria</taxon>
        <taxon>Pseudomonadati</taxon>
        <taxon>Bacteroidota</taxon>
        <taxon>Cytophagia</taxon>
        <taxon>Cytophagales</taxon>
        <taxon>Fulvivirgaceae</taxon>
        <taxon>Pseudochryseolinea</taxon>
    </lineage>
</organism>
<evidence type="ECO:0000313" key="6">
    <source>
        <dbReference type="Proteomes" id="UP000251889"/>
    </source>
</evidence>
<dbReference type="PROSITE" id="PS51898">
    <property type="entry name" value="TYR_RECOMBINASE"/>
    <property type="match status" value="1"/>
</dbReference>
<dbReference type="EMBL" id="QMFY01000005">
    <property type="protein sequence ID" value="RAW01080.1"/>
    <property type="molecule type" value="Genomic_DNA"/>
</dbReference>
<reference evidence="5 6" key="1">
    <citation type="submission" date="2018-06" db="EMBL/GenBank/DDBJ databases">
        <title>Chryseolinea flavus sp. nov., a member of the phylum Bacteroidetes isolated from soil.</title>
        <authorList>
            <person name="Li Y."/>
            <person name="Wang J."/>
        </authorList>
    </citation>
    <scope>NUCLEOTIDE SEQUENCE [LARGE SCALE GENOMIC DNA]</scope>
    <source>
        <strain evidence="5 6">SDU1-6</strain>
    </source>
</reference>
<gene>
    <name evidence="5" type="ORF">DQQ10_12695</name>
</gene>
<name>A0A364Y2S3_9BACT</name>
<proteinExistence type="inferred from homology"/>
<dbReference type="Pfam" id="PF17293">
    <property type="entry name" value="Arm-DNA-bind_5"/>
    <property type="match status" value="1"/>
</dbReference>
<dbReference type="GO" id="GO:0015074">
    <property type="term" value="P:DNA integration"/>
    <property type="evidence" value="ECO:0007669"/>
    <property type="project" value="InterPro"/>
</dbReference>
<protein>
    <submittedName>
        <fullName evidence="5">Site-specific integrase</fullName>
    </submittedName>
</protein>
<comment type="similarity">
    <text evidence="1">Belongs to the 'phage' integrase family.</text>
</comment>
<dbReference type="InterPro" id="IPR013762">
    <property type="entry name" value="Integrase-like_cat_sf"/>
</dbReference>
<feature type="domain" description="Tyr recombinase" evidence="4">
    <location>
        <begin position="220"/>
        <end position="397"/>
    </location>
</feature>
<sequence length="411" mass="47668">MKTETYSVIATIKHEKRMFERGAIIYIRITINGKRTEISIKRKIERERWDSNAGRVKGTKEDAREINSLIDTWIFKIHKAYKDLIQKDHIVNGEMIKNILLGINENKKSLLQAFVTHNEIIRSRIGIDFSKSTFTRYETTKDHVSNFLKYFYKVEDVLFDKLSYSFITDFEHYLKVVRKCNHNSTLKYIRNFRKIINDAVRRDWLHTDPFKAYKVKLKDTKRTFLTKEELQAIEQKVLGNERLTQVRDVFVFCCYTGLAHVDVTKLSPKQIVLSNDGQCWINIDRTKTGNPSNIPLLPKALQLIEKYKANPMAVSRNKSFPVITNQRMNGYLKEVATLCGIDKKLTFHVARHTFATTVTLSNGISLETVSSMLGHKNFKTTQIYAKVVQEKISAEMKELQRKLSDASGITG</sequence>
<dbReference type="Pfam" id="PF00589">
    <property type="entry name" value="Phage_integrase"/>
    <property type="match status" value="1"/>
</dbReference>
<dbReference type="InterPro" id="IPR002104">
    <property type="entry name" value="Integrase_catalytic"/>
</dbReference>
<dbReference type="InterPro" id="IPR010998">
    <property type="entry name" value="Integrase_recombinase_N"/>
</dbReference>
<evidence type="ECO:0000259" key="4">
    <source>
        <dbReference type="PROSITE" id="PS51898"/>
    </source>
</evidence>
<accession>A0A364Y2S3</accession>
<dbReference type="InterPro" id="IPR050090">
    <property type="entry name" value="Tyrosine_recombinase_XerCD"/>
</dbReference>
<evidence type="ECO:0000313" key="5">
    <source>
        <dbReference type="EMBL" id="RAW01080.1"/>
    </source>
</evidence>
<dbReference type="PANTHER" id="PTHR30349:SF64">
    <property type="entry name" value="PROPHAGE INTEGRASE INTD-RELATED"/>
    <property type="match status" value="1"/>
</dbReference>
<dbReference type="Pfam" id="PF13102">
    <property type="entry name" value="Phage_int_SAM_5"/>
    <property type="match status" value="1"/>
</dbReference>
<comment type="caution">
    <text evidence="5">The sequence shown here is derived from an EMBL/GenBank/DDBJ whole genome shotgun (WGS) entry which is preliminary data.</text>
</comment>
<dbReference type="RefSeq" id="WP_112747235.1">
    <property type="nucleotide sequence ID" value="NZ_QMFY01000005.1"/>
</dbReference>
<dbReference type="PANTHER" id="PTHR30349">
    <property type="entry name" value="PHAGE INTEGRASE-RELATED"/>
    <property type="match status" value="1"/>
</dbReference>
<evidence type="ECO:0000256" key="3">
    <source>
        <dbReference type="ARBA" id="ARBA00023172"/>
    </source>
</evidence>
<dbReference type="InterPro" id="IPR025269">
    <property type="entry name" value="SAM-like_dom"/>
</dbReference>
<dbReference type="GO" id="GO:0006310">
    <property type="term" value="P:DNA recombination"/>
    <property type="evidence" value="ECO:0007669"/>
    <property type="project" value="UniProtKB-KW"/>
</dbReference>
<dbReference type="InterPro" id="IPR011010">
    <property type="entry name" value="DNA_brk_join_enz"/>
</dbReference>
<dbReference type="CDD" id="cd01185">
    <property type="entry name" value="INTN1_C_like"/>
    <property type="match status" value="1"/>
</dbReference>
<keyword evidence="3" id="KW-0233">DNA recombination</keyword>
<evidence type="ECO:0000256" key="2">
    <source>
        <dbReference type="ARBA" id="ARBA00023125"/>
    </source>
</evidence>
<keyword evidence="2" id="KW-0238">DNA-binding</keyword>
<dbReference type="Gene3D" id="1.10.443.10">
    <property type="entry name" value="Intergrase catalytic core"/>
    <property type="match status" value="1"/>
</dbReference>
<dbReference type="GO" id="GO:0003677">
    <property type="term" value="F:DNA binding"/>
    <property type="evidence" value="ECO:0007669"/>
    <property type="project" value="UniProtKB-KW"/>
</dbReference>
<dbReference type="Gene3D" id="1.10.150.130">
    <property type="match status" value="1"/>
</dbReference>
<keyword evidence="6" id="KW-1185">Reference proteome</keyword>
<dbReference type="SUPFAM" id="SSF56349">
    <property type="entry name" value="DNA breaking-rejoining enzymes"/>
    <property type="match status" value="1"/>
</dbReference>